<evidence type="ECO:0000313" key="3">
    <source>
        <dbReference type="Proteomes" id="UP001212997"/>
    </source>
</evidence>
<organism evidence="2 3">
    <name type="scientific">Meripilus lineatus</name>
    <dbReference type="NCBI Taxonomy" id="2056292"/>
    <lineage>
        <taxon>Eukaryota</taxon>
        <taxon>Fungi</taxon>
        <taxon>Dikarya</taxon>
        <taxon>Basidiomycota</taxon>
        <taxon>Agaricomycotina</taxon>
        <taxon>Agaricomycetes</taxon>
        <taxon>Polyporales</taxon>
        <taxon>Meripilaceae</taxon>
        <taxon>Meripilus</taxon>
    </lineage>
</organism>
<dbReference type="EMBL" id="JANAWD010000924">
    <property type="protein sequence ID" value="KAJ3475066.1"/>
    <property type="molecule type" value="Genomic_DNA"/>
</dbReference>
<dbReference type="PANTHER" id="PTHR33096">
    <property type="entry name" value="CXC2 DOMAIN-CONTAINING PROTEIN"/>
    <property type="match status" value="1"/>
</dbReference>
<dbReference type="Pfam" id="PF18758">
    <property type="entry name" value="KDZ"/>
    <property type="match status" value="1"/>
</dbReference>
<reference evidence="2" key="1">
    <citation type="submission" date="2022-07" db="EMBL/GenBank/DDBJ databases">
        <title>Genome Sequence of Physisporinus lineatus.</title>
        <authorList>
            <person name="Buettner E."/>
        </authorList>
    </citation>
    <scope>NUCLEOTIDE SEQUENCE</scope>
    <source>
        <strain evidence="2">VT162</strain>
    </source>
</reference>
<evidence type="ECO:0008006" key="4">
    <source>
        <dbReference type="Google" id="ProtNLM"/>
    </source>
</evidence>
<feature type="region of interest" description="Disordered" evidence="1">
    <location>
        <begin position="82"/>
        <end position="150"/>
    </location>
</feature>
<comment type="caution">
    <text evidence="2">The sequence shown here is derived from an EMBL/GenBank/DDBJ whole genome shotgun (WGS) entry which is preliminary data.</text>
</comment>
<gene>
    <name evidence="2" type="ORF">NLI96_g12080</name>
</gene>
<name>A0AAD5US00_9APHY</name>
<evidence type="ECO:0000313" key="2">
    <source>
        <dbReference type="EMBL" id="KAJ3475066.1"/>
    </source>
</evidence>
<protein>
    <recommendedName>
        <fullName evidence="4">CxC1-like cysteine cluster associated with KDZ transposases domain-containing protein</fullName>
    </recommendedName>
</protein>
<dbReference type="PANTHER" id="PTHR33096:SF1">
    <property type="entry name" value="CXC1-LIKE CYSTEINE CLUSTER ASSOCIATED WITH KDZ TRANSPOSASES DOMAIN-CONTAINING PROTEIN"/>
    <property type="match status" value="1"/>
</dbReference>
<dbReference type="InterPro" id="IPR040521">
    <property type="entry name" value="KDZ"/>
</dbReference>
<feature type="compositionally biased region" description="Polar residues" evidence="1">
    <location>
        <begin position="95"/>
        <end position="108"/>
    </location>
</feature>
<evidence type="ECO:0000256" key="1">
    <source>
        <dbReference type="SAM" id="MobiDB-lite"/>
    </source>
</evidence>
<proteinExistence type="predicted"/>
<dbReference type="Proteomes" id="UP001212997">
    <property type="component" value="Unassembled WGS sequence"/>
</dbReference>
<dbReference type="AlphaFoldDB" id="A0AAD5US00"/>
<feature type="region of interest" description="Disordered" evidence="1">
    <location>
        <begin position="770"/>
        <end position="789"/>
    </location>
</feature>
<accession>A0AAD5US00</accession>
<sequence length="834" mass="95844">MLDFVKKLFLRLPPNLSGLCEALEDFLDCRGYRLRTQVGPESFILRSPKVTDIFQGGTRRRFSNALRWYTVLSLQTAELVRQAIDEKRPPERPTTDNPSPNLESSPQSIPGDPSPPAVPHVPRSTSHQVTSDNDTPPTRPESTESTEGQVILAKLIRPTLYLRRRCPICFGGLGGHTPGSEPDVIICCDGNFTQKRRKGQTEDFSWSWSHPDTVFISEDKIKAMERFVEEKKAGTRGARRHGGQGDAADSCQEGMAVPNSVLDGCQESFAAADEKREKASTQFFKDTGLMAILCRHDRVLFLANMTTAGERQYYALALIKEIFEHLPSDITVGILYDIGCFVHRSCLKYDLLPDILPRITFALSVLHAYGHQWPCQLVYHPRKCIGFGLSDGEGCERFWSRMKKLIPPLRVSGYHQRLLVLDEQIKHIDGKSLDTLPLWLSRRWNKCVDLRKEANEGLNGIEYGVDILRREWNAQVVAQTKPLPKRSKKDGEKAIHEIMALKQLVESYRSEEVQLQAELLAARTDTPIIETQEKLTAAHQVRIETEEHVKLLRDRLGVDGRLNLTRLINDRYLQRRMNARNLRMRILQRLRERKFELERMQHSYRNVLNEGKAPRGARAPRLIERDKLFSLDVDDAIWDEDDHDEVESALWQCNEDVRRGIRLLLQLDRCVEEENRLQNERSAIQEWFVEEWQSTHEALDAAGDNPGVEYQLRLYLRRLLRLCVRWRTLLSGIPAKRPSPSGWGMPQAEYEEGRAVVMRECFDENEDIEDEIDDDEGDCSSQQDEDNAAMIEELETHISPYAQHHEDFVGSALLNESIDWDPSKSPRKRSRRLD</sequence>
<feature type="compositionally biased region" description="Polar residues" evidence="1">
    <location>
        <begin position="123"/>
        <end position="134"/>
    </location>
</feature>
<keyword evidence="3" id="KW-1185">Reference proteome</keyword>
<feature type="compositionally biased region" description="Acidic residues" evidence="1">
    <location>
        <begin position="770"/>
        <end position="787"/>
    </location>
</feature>
<feature type="compositionally biased region" description="Basic and acidic residues" evidence="1">
    <location>
        <begin position="83"/>
        <end position="94"/>
    </location>
</feature>